<proteinExistence type="predicted"/>
<sequence>MLALSLFVLWQYMWVLIAFVVATVVSAGGSLLWRTHRRERGGDRIWREQNRRMELERSMAVIDAMGWQDFEEYVAELCRRDGCTKVMVVGGSGDLAADILGDLHDGRRLVVQVKHYAPHRKVPSGDMQKFVGMAFAEHHADVALFVATCEYSGSARQLALKHHIVALNRDLFGSWNSGAPLPSLLGLSGAGAGPDRRRRQRRA</sequence>
<keyword evidence="1" id="KW-0812">Transmembrane</keyword>
<keyword evidence="1" id="KW-1133">Transmembrane helix</keyword>
<dbReference type="InterPro" id="IPR052906">
    <property type="entry name" value="Type_IV_Methyl-Rstrct_Enzyme"/>
</dbReference>
<dbReference type="InterPro" id="IPR011335">
    <property type="entry name" value="Restrct_endonuc-II-like"/>
</dbReference>
<dbReference type="PANTHER" id="PTHR30015">
    <property type="entry name" value="MRR RESTRICTION SYSTEM PROTEIN"/>
    <property type="match status" value="1"/>
</dbReference>
<keyword evidence="1" id="KW-0472">Membrane</keyword>
<name>A0ABN1FW76_9ACTN</name>
<dbReference type="InterPro" id="IPR007560">
    <property type="entry name" value="Restrct_endonuc_IV_Mrr"/>
</dbReference>
<organism evidence="3 4">
    <name type="scientific">Streptomyces crystallinus</name>
    <dbReference type="NCBI Taxonomy" id="68191"/>
    <lineage>
        <taxon>Bacteria</taxon>
        <taxon>Bacillati</taxon>
        <taxon>Actinomycetota</taxon>
        <taxon>Actinomycetes</taxon>
        <taxon>Kitasatosporales</taxon>
        <taxon>Streptomycetaceae</taxon>
        <taxon>Streptomyces</taxon>
    </lineage>
</organism>
<dbReference type="Gene3D" id="3.40.1350.10">
    <property type="match status" value="1"/>
</dbReference>
<feature type="domain" description="Restriction endonuclease type IV Mrr" evidence="2">
    <location>
        <begin position="62"/>
        <end position="171"/>
    </location>
</feature>
<dbReference type="PANTHER" id="PTHR30015:SF6">
    <property type="entry name" value="SLL1429 PROTEIN"/>
    <property type="match status" value="1"/>
</dbReference>
<reference evidence="4" key="1">
    <citation type="journal article" date="2019" name="Int. J. Syst. Evol. Microbiol.">
        <title>The Global Catalogue of Microorganisms (GCM) 10K type strain sequencing project: providing services to taxonomists for standard genome sequencing and annotation.</title>
        <authorList>
            <consortium name="The Broad Institute Genomics Platform"/>
            <consortium name="The Broad Institute Genome Sequencing Center for Infectious Disease"/>
            <person name="Wu L."/>
            <person name="Ma J."/>
        </authorList>
    </citation>
    <scope>NUCLEOTIDE SEQUENCE [LARGE SCALE GENOMIC DNA]</scope>
    <source>
        <strain evidence="4">JCM 5067</strain>
    </source>
</reference>
<dbReference type="SUPFAM" id="SSF52980">
    <property type="entry name" value="Restriction endonuclease-like"/>
    <property type="match status" value="1"/>
</dbReference>
<evidence type="ECO:0000313" key="4">
    <source>
        <dbReference type="Proteomes" id="UP001500668"/>
    </source>
</evidence>
<feature type="transmembrane region" description="Helical" evidence="1">
    <location>
        <begin position="12"/>
        <end position="33"/>
    </location>
</feature>
<evidence type="ECO:0000259" key="2">
    <source>
        <dbReference type="Pfam" id="PF04471"/>
    </source>
</evidence>
<keyword evidence="4" id="KW-1185">Reference proteome</keyword>
<dbReference type="RefSeq" id="WP_344074144.1">
    <property type="nucleotide sequence ID" value="NZ_BAAACA010000014.1"/>
</dbReference>
<gene>
    <name evidence="3" type="ORF">GCM10010394_30850</name>
</gene>
<dbReference type="Pfam" id="PF04471">
    <property type="entry name" value="Mrr_cat"/>
    <property type="match status" value="1"/>
</dbReference>
<evidence type="ECO:0000313" key="3">
    <source>
        <dbReference type="EMBL" id="GAA0599115.1"/>
    </source>
</evidence>
<comment type="caution">
    <text evidence="3">The sequence shown here is derived from an EMBL/GenBank/DDBJ whole genome shotgun (WGS) entry which is preliminary data.</text>
</comment>
<accession>A0ABN1FW76</accession>
<protein>
    <recommendedName>
        <fullName evidence="2">Restriction endonuclease type IV Mrr domain-containing protein</fullName>
    </recommendedName>
</protein>
<dbReference type="InterPro" id="IPR011856">
    <property type="entry name" value="tRNA_endonuc-like_dom_sf"/>
</dbReference>
<dbReference type="EMBL" id="BAAACA010000014">
    <property type="protein sequence ID" value="GAA0599115.1"/>
    <property type="molecule type" value="Genomic_DNA"/>
</dbReference>
<evidence type="ECO:0000256" key="1">
    <source>
        <dbReference type="SAM" id="Phobius"/>
    </source>
</evidence>
<dbReference type="Proteomes" id="UP001500668">
    <property type="component" value="Unassembled WGS sequence"/>
</dbReference>